<feature type="DNA-binding region" description="H-T-H motif" evidence="2">
    <location>
        <begin position="33"/>
        <end position="52"/>
    </location>
</feature>
<evidence type="ECO:0000313" key="5">
    <source>
        <dbReference type="Proteomes" id="UP001485459"/>
    </source>
</evidence>
<dbReference type="InterPro" id="IPR050109">
    <property type="entry name" value="HTH-type_TetR-like_transc_reg"/>
</dbReference>
<dbReference type="PRINTS" id="PR00455">
    <property type="entry name" value="HTHTETR"/>
</dbReference>
<dbReference type="InterPro" id="IPR023772">
    <property type="entry name" value="DNA-bd_HTH_TetR-type_CS"/>
</dbReference>
<protein>
    <submittedName>
        <fullName evidence="4">TetR/AcrR family transcriptional regulator</fullName>
    </submittedName>
</protein>
<organism evidence="4 5">
    <name type="scientific">Chitinophaga pollutisoli</name>
    <dbReference type="NCBI Taxonomy" id="3133966"/>
    <lineage>
        <taxon>Bacteria</taxon>
        <taxon>Pseudomonadati</taxon>
        <taxon>Bacteroidota</taxon>
        <taxon>Chitinophagia</taxon>
        <taxon>Chitinophagales</taxon>
        <taxon>Chitinophagaceae</taxon>
        <taxon>Chitinophaga</taxon>
    </lineage>
</organism>
<dbReference type="InterPro" id="IPR009057">
    <property type="entry name" value="Homeodomain-like_sf"/>
</dbReference>
<name>A0ABZ2YVV9_9BACT</name>
<dbReference type="PANTHER" id="PTHR30328">
    <property type="entry name" value="TRANSCRIPTIONAL REPRESSOR"/>
    <property type="match status" value="1"/>
</dbReference>
<evidence type="ECO:0000256" key="2">
    <source>
        <dbReference type="PROSITE-ProRule" id="PRU00335"/>
    </source>
</evidence>
<keyword evidence="1 2" id="KW-0238">DNA-binding</keyword>
<dbReference type="Pfam" id="PF00440">
    <property type="entry name" value="TetR_N"/>
    <property type="match status" value="1"/>
</dbReference>
<dbReference type="Gene3D" id="1.10.10.60">
    <property type="entry name" value="Homeodomain-like"/>
    <property type="match status" value="1"/>
</dbReference>
<feature type="domain" description="HTH tetR-type" evidence="3">
    <location>
        <begin position="10"/>
        <end position="70"/>
    </location>
</feature>
<evidence type="ECO:0000259" key="3">
    <source>
        <dbReference type="PROSITE" id="PS50977"/>
    </source>
</evidence>
<dbReference type="InterPro" id="IPR001647">
    <property type="entry name" value="HTH_TetR"/>
</dbReference>
<accession>A0ABZ2YVV9</accession>
<dbReference type="EMBL" id="CP149822">
    <property type="protein sequence ID" value="WZN43705.1"/>
    <property type="molecule type" value="Genomic_DNA"/>
</dbReference>
<gene>
    <name evidence="4" type="ORF">WJU16_11780</name>
</gene>
<keyword evidence="5" id="KW-1185">Reference proteome</keyword>
<proteinExistence type="predicted"/>
<evidence type="ECO:0000256" key="1">
    <source>
        <dbReference type="ARBA" id="ARBA00023125"/>
    </source>
</evidence>
<evidence type="ECO:0000313" key="4">
    <source>
        <dbReference type="EMBL" id="WZN43705.1"/>
    </source>
</evidence>
<dbReference type="PROSITE" id="PS01081">
    <property type="entry name" value="HTH_TETR_1"/>
    <property type="match status" value="1"/>
</dbReference>
<dbReference type="RefSeq" id="WP_341838505.1">
    <property type="nucleotide sequence ID" value="NZ_CP149822.1"/>
</dbReference>
<dbReference type="SUPFAM" id="SSF48498">
    <property type="entry name" value="Tetracyclin repressor-like, C-terminal domain"/>
    <property type="match status" value="1"/>
</dbReference>
<dbReference type="Proteomes" id="UP001485459">
    <property type="component" value="Chromosome"/>
</dbReference>
<dbReference type="SUPFAM" id="SSF46689">
    <property type="entry name" value="Homeodomain-like"/>
    <property type="match status" value="1"/>
</dbReference>
<reference evidence="5" key="1">
    <citation type="submission" date="2024-03" db="EMBL/GenBank/DDBJ databases">
        <title>Chitinophaga horti sp. nov., isolated from garden soil.</title>
        <authorList>
            <person name="Lee D.S."/>
            <person name="Han D.M."/>
            <person name="Baek J.H."/>
            <person name="Choi D.G."/>
            <person name="Jeon J.H."/>
            <person name="Jeon C.O."/>
        </authorList>
    </citation>
    <scope>NUCLEOTIDE SEQUENCE [LARGE SCALE GENOMIC DNA]</scope>
    <source>
        <strain evidence="5">GPA1</strain>
    </source>
</reference>
<sequence length="207" mass="24261">MHSHQMAEQDQKREAILEAALKRFKRFGLAKTTMDEIAKDLEISKGSLYYYFSDKDRIYVAVVERIVNGCFIDISTFLETAGSMQEVMDRYLSVKEWMLLEYHLLFGTNMWVSDKPSSLMRQIGEMVHQSEIRFISSWLKKGIGLGELSEQHDPAVTADLLVQVMFGFWINWCKWQTADFDLQDANNIKEFMNRERKMLTIFFNGLK</sequence>
<dbReference type="InterPro" id="IPR036271">
    <property type="entry name" value="Tet_transcr_reg_TetR-rel_C_sf"/>
</dbReference>
<dbReference type="Gene3D" id="1.10.357.10">
    <property type="entry name" value="Tetracycline Repressor, domain 2"/>
    <property type="match status" value="1"/>
</dbReference>
<dbReference type="PANTHER" id="PTHR30328:SF54">
    <property type="entry name" value="HTH-TYPE TRANSCRIPTIONAL REPRESSOR SCO4008"/>
    <property type="match status" value="1"/>
</dbReference>
<dbReference type="PROSITE" id="PS50977">
    <property type="entry name" value="HTH_TETR_2"/>
    <property type="match status" value="1"/>
</dbReference>